<dbReference type="EMBL" id="CP031926">
    <property type="protein sequence ID" value="WFN84340.1"/>
    <property type="molecule type" value="Genomic_DNA"/>
</dbReference>
<evidence type="ECO:0000313" key="3">
    <source>
        <dbReference type="Proteomes" id="UP000663169"/>
    </source>
</evidence>
<feature type="transmembrane region" description="Helical" evidence="1">
    <location>
        <begin position="36"/>
        <end position="56"/>
    </location>
</feature>
<reference evidence="2" key="2">
    <citation type="submission" date="2023-04" db="EMBL/GenBank/DDBJ databases">
        <authorList>
            <person name="McDonnell B."/>
        </authorList>
    </citation>
    <scope>NUCLEOTIDE SEQUENCE</scope>
    <source>
        <strain evidence="2">223</strain>
    </source>
</reference>
<dbReference type="AlphaFoldDB" id="A0AAJ6CU09"/>
<evidence type="ECO:0000256" key="1">
    <source>
        <dbReference type="SAM" id="Phobius"/>
    </source>
</evidence>
<evidence type="ECO:0000313" key="2">
    <source>
        <dbReference type="EMBL" id="WFN84340.1"/>
    </source>
</evidence>
<sequence>MSREDWRTGSIPELPLLRKQKFKIKKGKKVKEKEHIDHALSSSLLSIILWCAWFSWRFKILLFISLVITIFSIIYWCGVAVAKKKKLFKK</sequence>
<gene>
    <name evidence="2" type="ORF">LL223_03095</name>
</gene>
<keyword evidence="1" id="KW-0812">Transmembrane</keyword>
<accession>A0AAJ6CU09</accession>
<proteinExistence type="predicted"/>
<name>A0AAJ6CU09_LACLL</name>
<protein>
    <submittedName>
        <fullName evidence="2">Uncharacterized protein</fullName>
    </submittedName>
</protein>
<keyword evidence="1" id="KW-0472">Membrane</keyword>
<dbReference type="Proteomes" id="UP000663169">
    <property type="component" value="Chromosome"/>
</dbReference>
<organism evidence="2 3">
    <name type="scientific">Lactococcus lactis subsp. lactis</name>
    <name type="common">Streptococcus lactis</name>
    <dbReference type="NCBI Taxonomy" id="1360"/>
    <lineage>
        <taxon>Bacteria</taxon>
        <taxon>Bacillati</taxon>
        <taxon>Bacillota</taxon>
        <taxon>Bacilli</taxon>
        <taxon>Lactobacillales</taxon>
        <taxon>Streptococcaceae</taxon>
        <taxon>Lactococcus</taxon>
    </lineage>
</organism>
<dbReference type="RefSeq" id="WP_205288528.1">
    <property type="nucleotide sequence ID" value="NZ_CP031926.2"/>
</dbReference>
<feature type="transmembrane region" description="Helical" evidence="1">
    <location>
        <begin position="62"/>
        <end position="82"/>
    </location>
</feature>
<reference evidence="2" key="1">
    <citation type="journal article" date="2020" name="Mol. Microbiol.">
        <title>The CWPS Rubik's cube: Linking diversity of cell wall polysaccharide structures with the encoded biosynthetic machinery of selected Lactococcus lactis strains.</title>
        <authorList>
            <person name="Mahony J."/>
            <person name="Frantzen C."/>
            <person name="Vinogradov E."/>
            <person name="Sadovskaya I."/>
            <person name="Theodorou I."/>
            <person name="Kelleher P."/>
            <person name="Chapot-Chartier M.P."/>
            <person name="Cambillau C."/>
            <person name="Holo H."/>
            <person name="van Sinderen D."/>
        </authorList>
    </citation>
    <scope>NUCLEOTIDE SEQUENCE</scope>
    <source>
        <strain evidence="2">223</strain>
    </source>
</reference>
<keyword evidence="1" id="KW-1133">Transmembrane helix</keyword>